<evidence type="ECO:0000313" key="1">
    <source>
        <dbReference type="EMBL" id="KAH6940269.1"/>
    </source>
</evidence>
<evidence type="ECO:0000313" key="2">
    <source>
        <dbReference type="Proteomes" id="UP000821845"/>
    </source>
</evidence>
<proteinExistence type="predicted"/>
<dbReference type="Proteomes" id="UP000821845">
    <property type="component" value="Chromosome 2"/>
</dbReference>
<reference evidence="1" key="1">
    <citation type="submission" date="2020-05" db="EMBL/GenBank/DDBJ databases">
        <title>Large-scale comparative analyses of tick genomes elucidate their genetic diversity and vector capacities.</title>
        <authorList>
            <person name="Jia N."/>
            <person name="Wang J."/>
            <person name="Shi W."/>
            <person name="Du L."/>
            <person name="Sun Y."/>
            <person name="Zhan W."/>
            <person name="Jiang J."/>
            <person name="Wang Q."/>
            <person name="Zhang B."/>
            <person name="Ji P."/>
            <person name="Sakyi L.B."/>
            <person name="Cui X."/>
            <person name="Yuan T."/>
            <person name="Jiang B."/>
            <person name="Yang W."/>
            <person name="Lam T.T.-Y."/>
            <person name="Chang Q."/>
            <person name="Ding S."/>
            <person name="Wang X."/>
            <person name="Zhu J."/>
            <person name="Ruan X."/>
            <person name="Zhao L."/>
            <person name="Wei J."/>
            <person name="Que T."/>
            <person name="Du C."/>
            <person name="Cheng J."/>
            <person name="Dai P."/>
            <person name="Han X."/>
            <person name="Huang E."/>
            <person name="Gao Y."/>
            <person name="Liu J."/>
            <person name="Shao H."/>
            <person name="Ye R."/>
            <person name="Li L."/>
            <person name="Wei W."/>
            <person name="Wang X."/>
            <person name="Wang C."/>
            <person name="Yang T."/>
            <person name="Huo Q."/>
            <person name="Li W."/>
            <person name="Guo W."/>
            <person name="Chen H."/>
            <person name="Zhou L."/>
            <person name="Ni X."/>
            <person name="Tian J."/>
            <person name="Zhou Y."/>
            <person name="Sheng Y."/>
            <person name="Liu T."/>
            <person name="Pan Y."/>
            <person name="Xia L."/>
            <person name="Li J."/>
            <person name="Zhao F."/>
            <person name="Cao W."/>
        </authorList>
    </citation>
    <scope>NUCLEOTIDE SEQUENCE</scope>
    <source>
        <strain evidence="1">Hyas-2018</strain>
    </source>
</reference>
<organism evidence="1 2">
    <name type="scientific">Hyalomma asiaticum</name>
    <name type="common">Tick</name>
    <dbReference type="NCBI Taxonomy" id="266040"/>
    <lineage>
        <taxon>Eukaryota</taxon>
        <taxon>Metazoa</taxon>
        <taxon>Ecdysozoa</taxon>
        <taxon>Arthropoda</taxon>
        <taxon>Chelicerata</taxon>
        <taxon>Arachnida</taxon>
        <taxon>Acari</taxon>
        <taxon>Parasitiformes</taxon>
        <taxon>Ixodida</taxon>
        <taxon>Ixodoidea</taxon>
        <taxon>Ixodidae</taxon>
        <taxon>Hyalomminae</taxon>
        <taxon>Hyalomma</taxon>
    </lineage>
</organism>
<protein>
    <submittedName>
        <fullName evidence="1">Uncharacterized protein</fullName>
    </submittedName>
</protein>
<gene>
    <name evidence="1" type="ORF">HPB50_026465</name>
</gene>
<name>A0ACB7T5T1_HYAAI</name>
<keyword evidence="2" id="KW-1185">Reference proteome</keyword>
<sequence>MDESDVAPAPETGDQPSTSLTSPSSGHPAKKSHVYEEGLPTPKQMDEPMEEEQRGVMDVDIVTTPEGHTSSTSVLTPEDESNKAQRTPKEKLIPSLQTAKQEHSAEPTKMQEDIQAEEAGDMDVDISAASLEAPKGQPGTPMRTTGKDIAMSEIAPKDSLTALPDTVGEGSRAKCTEVEKQLKAEQKCVPDVGISATTPGTPKSVPLSPQKSAPKQDPSTLPYSPTDEPKTLPTTPEDVPMDLPSALKQDPSKLPYSPTDEPTTLSSSPDDAPMNSPTYDPSSPDSEEFSYSPPSSPPNFAALEAPESVPQELSIVQEASSAAGFSLPPTVQDASSKVTSVPQFRETGTSGEASSGFTITCRRREGEHRPHAADEPSSSATAENIRKKALIERAAEEVKYAIRKYMLAREITVEEYKHILRHSVRKICSSKKMGINPRLIGPFIDKYVESMKARRERHSGKHHHHHH</sequence>
<comment type="caution">
    <text evidence="1">The sequence shown here is derived from an EMBL/GenBank/DDBJ whole genome shotgun (WGS) entry which is preliminary data.</text>
</comment>
<dbReference type="EMBL" id="CM023482">
    <property type="protein sequence ID" value="KAH6940269.1"/>
    <property type="molecule type" value="Genomic_DNA"/>
</dbReference>
<accession>A0ACB7T5T1</accession>